<reference evidence="1 2" key="1">
    <citation type="submission" date="2018-02" db="EMBL/GenBank/DDBJ databases">
        <title>Genome sequences of Apibacter spp., gut symbionts of Asian honey bees.</title>
        <authorList>
            <person name="Kwong W.K."/>
            <person name="Steele M.I."/>
            <person name="Moran N.A."/>
        </authorList>
    </citation>
    <scope>NUCLEOTIDE SEQUENCE [LARGE SCALE GENOMIC DNA]</scope>
    <source>
        <strain evidence="2">wkB301</strain>
    </source>
</reference>
<dbReference type="PROSITE" id="PS51257">
    <property type="entry name" value="PROKAR_LIPOPROTEIN"/>
    <property type="match status" value="1"/>
</dbReference>
<dbReference type="AlphaFoldDB" id="A0A2S8AFY6"/>
<name>A0A2S8AFY6_9FLAO</name>
<dbReference type="EMBL" id="PSZM01000002">
    <property type="protein sequence ID" value="PQL95022.1"/>
    <property type="molecule type" value="Genomic_DNA"/>
</dbReference>
<dbReference type="InterPro" id="IPR007788">
    <property type="entry name" value="QCT"/>
</dbReference>
<dbReference type="PANTHER" id="PTHR31270">
    <property type="entry name" value="GLUTAMINYL-PEPTIDE CYCLOTRANSFERASE"/>
    <property type="match status" value="1"/>
</dbReference>
<accession>A0A2S8AFY6</accession>
<keyword evidence="2" id="KW-1185">Reference proteome</keyword>
<dbReference type="InterPro" id="IPR011044">
    <property type="entry name" value="Quino_amine_DH_bsu"/>
</dbReference>
<organism evidence="1 2">
    <name type="scientific">Apibacter adventoris</name>
    <dbReference type="NCBI Taxonomy" id="1679466"/>
    <lineage>
        <taxon>Bacteria</taxon>
        <taxon>Pseudomonadati</taxon>
        <taxon>Bacteroidota</taxon>
        <taxon>Flavobacteriia</taxon>
        <taxon>Flavobacteriales</taxon>
        <taxon>Weeksellaceae</taxon>
        <taxon>Apibacter</taxon>
    </lineage>
</organism>
<dbReference type="Proteomes" id="UP000238042">
    <property type="component" value="Unassembled WGS sequence"/>
</dbReference>
<dbReference type="SUPFAM" id="SSF50969">
    <property type="entry name" value="YVTN repeat-like/Quinoprotein amine dehydrogenase"/>
    <property type="match status" value="1"/>
</dbReference>
<dbReference type="Pfam" id="PF05096">
    <property type="entry name" value="Glu_cyclase_2"/>
    <property type="match status" value="1"/>
</dbReference>
<evidence type="ECO:0000313" key="2">
    <source>
        <dbReference type="Proteomes" id="UP000238042"/>
    </source>
</evidence>
<dbReference type="GO" id="GO:0016603">
    <property type="term" value="F:glutaminyl-peptide cyclotransferase activity"/>
    <property type="evidence" value="ECO:0007669"/>
    <property type="project" value="InterPro"/>
</dbReference>
<evidence type="ECO:0008006" key="3">
    <source>
        <dbReference type="Google" id="ProtNLM"/>
    </source>
</evidence>
<sequence length="347" mass="39549">MKKICSYKIFFLLLTLSFIIIGCKDSSDISVSTNFDHLDEKGLHWGDKLPLEFNSADATIDSYTIKLNDKVYTNQKNIILDSTNTKLGSNYLVLTLQYNGQHKKEIDATFNVFAKNKEKKLNYKIIQEYPHNPELFTQGFVYKNGIITESSGQYGKSKLVRYPLGATTYTQCVNLDPKYFAEGFSILNGKIYMLTYKERTALVYNESDFKFEKVIPFPGVIIEGWGATTIGNEIVVSDSSSELKFFDSNFNLKRKITVVGYDRIYSYVNELEYANGYIYANVFNEDIILVINPKTGEVIAKASFPDLVKHNQTDEEAVLNGIAQIEGNTFLITGKLWPKMYKIEFSL</sequence>
<protein>
    <recommendedName>
        <fullName evidence="3">Glutamine cyclotransferase</fullName>
    </recommendedName>
</protein>
<evidence type="ECO:0000313" key="1">
    <source>
        <dbReference type="EMBL" id="PQL95022.1"/>
    </source>
</evidence>
<comment type="caution">
    <text evidence="1">The sequence shown here is derived from an EMBL/GenBank/DDBJ whole genome shotgun (WGS) entry which is preliminary data.</text>
</comment>
<gene>
    <name evidence="1" type="ORF">C4S77_02065</name>
</gene>
<dbReference type="RefSeq" id="WP_105245720.1">
    <property type="nucleotide sequence ID" value="NZ_PSZM01000002.1"/>
</dbReference>
<proteinExistence type="predicted"/>
<dbReference type="OrthoDB" id="9783700at2"/>
<dbReference type="PANTHER" id="PTHR31270:SF1">
    <property type="entry name" value="GLUTAMINYL-PEPTIDE CYCLOTRANSFERASE"/>
    <property type="match status" value="1"/>
</dbReference>